<comment type="caution">
    <text evidence="2">The sequence shown here is derived from an EMBL/GenBank/DDBJ whole genome shotgun (WGS) entry which is preliminary data.</text>
</comment>
<evidence type="ECO:0000313" key="2">
    <source>
        <dbReference type="EMBL" id="MCU6794073.1"/>
    </source>
</evidence>
<gene>
    <name evidence="2" type="ORF">OB236_18380</name>
</gene>
<dbReference type="RefSeq" id="WP_262685436.1">
    <property type="nucleotide sequence ID" value="NZ_JAOQIO010000077.1"/>
</dbReference>
<dbReference type="PANTHER" id="PTHR23150">
    <property type="entry name" value="SULFATASE MODIFYING FACTOR 1, 2"/>
    <property type="match status" value="1"/>
</dbReference>
<dbReference type="InterPro" id="IPR016187">
    <property type="entry name" value="CTDL_fold"/>
</dbReference>
<feature type="domain" description="Sulfatase-modifying factor enzyme-like" evidence="1">
    <location>
        <begin position="1"/>
        <end position="212"/>
    </location>
</feature>
<dbReference type="InterPro" id="IPR042095">
    <property type="entry name" value="SUMF_sf"/>
</dbReference>
<evidence type="ECO:0000313" key="3">
    <source>
        <dbReference type="Proteomes" id="UP001652445"/>
    </source>
</evidence>
<proteinExistence type="predicted"/>
<dbReference type="InterPro" id="IPR005532">
    <property type="entry name" value="SUMF_dom"/>
</dbReference>
<dbReference type="Gene3D" id="3.90.1580.10">
    <property type="entry name" value="paralog of FGE (formylglycine-generating enzyme)"/>
    <property type="match status" value="1"/>
</dbReference>
<evidence type="ECO:0000259" key="1">
    <source>
        <dbReference type="Pfam" id="PF03781"/>
    </source>
</evidence>
<dbReference type="InterPro" id="IPR051043">
    <property type="entry name" value="Sulfatase_Mod_Factor_Kinase"/>
</dbReference>
<organism evidence="2 3">
    <name type="scientific">Paenibacillus baimaensis</name>
    <dbReference type="NCBI Taxonomy" id="2982185"/>
    <lineage>
        <taxon>Bacteria</taxon>
        <taxon>Bacillati</taxon>
        <taxon>Bacillota</taxon>
        <taxon>Bacilli</taxon>
        <taxon>Bacillales</taxon>
        <taxon>Paenibacillaceae</taxon>
        <taxon>Paenibacillus</taxon>
    </lineage>
</organism>
<dbReference type="Pfam" id="PF03781">
    <property type="entry name" value="FGE-sulfatase"/>
    <property type="match status" value="1"/>
</dbReference>
<dbReference type="EMBL" id="JAOQIO010000077">
    <property type="protein sequence ID" value="MCU6794073.1"/>
    <property type="molecule type" value="Genomic_DNA"/>
</dbReference>
<keyword evidence="3" id="KW-1185">Reference proteome</keyword>
<dbReference type="PANTHER" id="PTHR23150:SF19">
    <property type="entry name" value="FORMYLGLYCINE-GENERATING ENZYME"/>
    <property type="match status" value="1"/>
</dbReference>
<name>A0ABT2UHF2_9BACL</name>
<dbReference type="Proteomes" id="UP001652445">
    <property type="component" value="Unassembled WGS sequence"/>
</dbReference>
<sequence length="214" mass="24115">MVIIPAGEIQLRDDRKKTTWTEEVNSFLLAPVPVTEALYLSIVHKTVGPHGHPQAPAVDVSWNDAILFCNLLSQHSGLKECYSVSDDGESIVCNWGADGYRLPTEAEWQYACKAGTTGYRYGELEEIAWYDENSDGMVHEVGTKLPNAWGLYDMLGNVWEWCWDLYDVKVYGSYRVFRGGSMAEQARGCGATCRRRSHPTFHIDDLGFRLARSL</sequence>
<protein>
    <submittedName>
        <fullName evidence="2">Formylglycine-generating enzyme family protein</fullName>
    </submittedName>
</protein>
<reference evidence="2 3" key="1">
    <citation type="submission" date="2022-09" db="EMBL/GenBank/DDBJ databases">
        <authorList>
            <person name="Han X.L."/>
            <person name="Wang Q."/>
            <person name="Lu T."/>
        </authorList>
    </citation>
    <scope>NUCLEOTIDE SEQUENCE [LARGE SCALE GENOMIC DNA]</scope>
    <source>
        <strain evidence="2 3">WQ 127069</strain>
    </source>
</reference>
<dbReference type="SUPFAM" id="SSF56436">
    <property type="entry name" value="C-type lectin-like"/>
    <property type="match status" value="1"/>
</dbReference>
<accession>A0ABT2UHF2</accession>